<evidence type="ECO:0000313" key="1">
    <source>
        <dbReference type="EMBL" id="GAH20178.1"/>
    </source>
</evidence>
<dbReference type="EMBL" id="BART01042043">
    <property type="protein sequence ID" value="GAH20178.1"/>
    <property type="molecule type" value="Genomic_DNA"/>
</dbReference>
<feature type="non-terminal residue" evidence="1">
    <location>
        <position position="45"/>
    </location>
</feature>
<dbReference type="AlphaFoldDB" id="X1FHB1"/>
<comment type="caution">
    <text evidence="1">The sequence shown here is derived from an EMBL/GenBank/DDBJ whole genome shotgun (WGS) entry which is preliminary data.</text>
</comment>
<reference evidence="1" key="1">
    <citation type="journal article" date="2014" name="Front. Microbiol.">
        <title>High frequency of phylogenetically diverse reductive dehalogenase-homologous genes in deep subseafloor sedimentary metagenomes.</title>
        <authorList>
            <person name="Kawai M."/>
            <person name="Futagami T."/>
            <person name="Toyoda A."/>
            <person name="Takaki Y."/>
            <person name="Nishi S."/>
            <person name="Hori S."/>
            <person name="Arai W."/>
            <person name="Tsubouchi T."/>
            <person name="Morono Y."/>
            <person name="Uchiyama I."/>
            <person name="Ito T."/>
            <person name="Fujiyama A."/>
            <person name="Inagaki F."/>
            <person name="Takami H."/>
        </authorList>
    </citation>
    <scope>NUCLEOTIDE SEQUENCE</scope>
    <source>
        <strain evidence="1">Expedition CK06-06</strain>
    </source>
</reference>
<protein>
    <submittedName>
        <fullName evidence="1">Uncharacterized protein</fullName>
    </submittedName>
</protein>
<proteinExistence type="predicted"/>
<feature type="non-terminal residue" evidence="1">
    <location>
        <position position="1"/>
    </location>
</feature>
<gene>
    <name evidence="1" type="ORF">S01H4_67146</name>
</gene>
<organism evidence="1">
    <name type="scientific">marine sediment metagenome</name>
    <dbReference type="NCBI Taxonomy" id="412755"/>
    <lineage>
        <taxon>unclassified sequences</taxon>
        <taxon>metagenomes</taxon>
        <taxon>ecological metagenomes</taxon>
    </lineage>
</organism>
<sequence length="45" mass="4975">YTEPCAVGGVTLYWEVWWDEDGDGVAYGDTLVDVDVISEGDDYVT</sequence>
<accession>X1FHB1</accession>
<name>X1FHB1_9ZZZZ</name>